<accession>A0ABD2PSF4</accession>
<keyword evidence="1" id="KW-0472">Membrane</keyword>
<keyword evidence="1" id="KW-1133">Transmembrane helix</keyword>
<keyword evidence="3" id="KW-1185">Reference proteome</keyword>
<reference evidence="2 3" key="1">
    <citation type="submission" date="2024-11" db="EMBL/GenBank/DDBJ databases">
        <title>Adaptive evolution of stress response genes in parasites aligns with host niche diversity.</title>
        <authorList>
            <person name="Hahn C."/>
            <person name="Resl P."/>
        </authorList>
    </citation>
    <scope>NUCLEOTIDE SEQUENCE [LARGE SCALE GENOMIC DNA]</scope>
    <source>
        <strain evidence="2">EGGRZ-B1_66</strain>
        <tissue evidence="2">Body</tissue>
    </source>
</reference>
<comment type="caution">
    <text evidence="2">The sequence shown here is derived from an EMBL/GenBank/DDBJ whole genome shotgun (WGS) entry which is preliminary data.</text>
</comment>
<keyword evidence="1" id="KW-0812">Transmembrane</keyword>
<evidence type="ECO:0000313" key="2">
    <source>
        <dbReference type="EMBL" id="KAL3310411.1"/>
    </source>
</evidence>
<evidence type="ECO:0000313" key="3">
    <source>
        <dbReference type="Proteomes" id="UP001626550"/>
    </source>
</evidence>
<feature type="transmembrane region" description="Helical" evidence="1">
    <location>
        <begin position="263"/>
        <end position="279"/>
    </location>
</feature>
<gene>
    <name evidence="2" type="ORF">Ciccas_011025</name>
</gene>
<name>A0ABD2PSF4_9PLAT</name>
<dbReference type="AlphaFoldDB" id="A0ABD2PSF4"/>
<evidence type="ECO:0000256" key="1">
    <source>
        <dbReference type="SAM" id="Phobius"/>
    </source>
</evidence>
<dbReference type="Proteomes" id="UP001626550">
    <property type="component" value="Unassembled WGS sequence"/>
</dbReference>
<proteinExistence type="predicted"/>
<dbReference type="EMBL" id="JBJKFK010002981">
    <property type="protein sequence ID" value="KAL3310411.1"/>
    <property type="molecule type" value="Genomic_DNA"/>
</dbReference>
<sequence length="293" mass="33674">MAFSATSLYSSRRAGEASASITWKEVNDHFCSSSSSVWLSNLTTTIPLNTLFDDSKLKHDDCKRMFNEPNAGGNSIVSEVLSLEFMIDQFNANLVKTEMEIEYHPRGGSITDYLVRINNNLIAVSVCRAITKPGTAYTLTMARDLLIKKLKGIMQSNLTNREGWTKQILHIWAENPGSAVQIFSTFQTIPASLRGNTIVIVTVCESLPHIFQNAISPIVKVVECKKTKSKNWWLVQFYKIRRRSKRHLKKFKKNYYEPLKEELPFLFFILFLLFIYYLVKLVEFIRKTLNIIL</sequence>
<protein>
    <submittedName>
        <fullName evidence="2">Uncharacterized protein</fullName>
    </submittedName>
</protein>
<organism evidence="2 3">
    <name type="scientific">Cichlidogyrus casuarinus</name>
    <dbReference type="NCBI Taxonomy" id="1844966"/>
    <lineage>
        <taxon>Eukaryota</taxon>
        <taxon>Metazoa</taxon>
        <taxon>Spiralia</taxon>
        <taxon>Lophotrochozoa</taxon>
        <taxon>Platyhelminthes</taxon>
        <taxon>Monogenea</taxon>
        <taxon>Monopisthocotylea</taxon>
        <taxon>Dactylogyridea</taxon>
        <taxon>Ancyrocephalidae</taxon>
        <taxon>Cichlidogyrus</taxon>
    </lineage>
</organism>